<dbReference type="Proteomes" id="UP000283634">
    <property type="component" value="Unassembled WGS sequence"/>
</dbReference>
<proteinExistence type="predicted"/>
<protein>
    <submittedName>
        <fullName evidence="2">Uncharacterized protein</fullName>
    </submittedName>
</protein>
<name>A0A3R7LWM0_TRYRA</name>
<sequence>MPLPLSGAAEHQARRQKSPLTIQPSVSVSSGGQEFPKTAPWSRAGETVLVQRRKGTLRHSCWLRRVLTRSVVPAAPIVEEPPPLSRLFPRQSERTGSCCTSPPHGIYVGLLPAQEHMLNPNGVSEAPTLWTTKEELATRALGRRWGTVLSWSTAQHEARRILMPQEVLEVPAAQLRQPRHLRQLPGGCCGSVSSSTPLPLVA</sequence>
<organism evidence="2 3">
    <name type="scientific">Trypanosoma rangeli</name>
    <dbReference type="NCBI Taxonomy" id="5698"/>
    <lineage>
        <taxon>Eukaryota</taxon>
        <taxon>Discoba</taxon>
        <taxon>Euglenozoa</taxon>
        <taxon>Kinetoplastea</taxon>
        <taxon>Metakinetoplastina</taxon>
        <taxon>Trypanosomatida</taxon>
        <taxon>Trypanosomatidae</taxon>
        <taxon>Trypanosoma</taxon>
        <taxon>Herpetosoma</taxon>
    </lineage>
</organism>
<dbReference type="GeneID" id="40334392"/>
<evidence type="ECO:0000313" key="3">
    <source>
        <dbReference type="Proteomes" id="UP000283634"/>
    </source>
</evidence>
<dbReference type="RefSeq" id="XP_029233081.1">
    <property type="nucleotide sequence ID" value="XM_029387076.1"/>
</dbReference>
<evidence type="ECO:0000313" key="2">
    <source>
        <dbReference type="EMBL" id="RNE94997.1"/>
    </source>
</evidence>
<feature type="region of interest" description="Disordered" evidence="1">
    <location>
        <begin position="1"/>
        <end position="39"/>
    </location>
</feature>
<keyword evidence="3" id="KW-1185">Reference proteome</keyword>
<dbReference type="AlphaFoldDB" id="A0A3R7LWM0"/>
<comment type="caution">
    <text evidence="2">The sequence shown here is derived from an EMBL/GenBank/DDBJ whole genome shotgun (WGS) entry which is preliminary data.</text>
</comment>
<feature type="compositionally biased region" description="Polar residues" evidence="1">
    <location>
        <begin position="18"/>
        <end position="32"/>
    </location>
</feature>
<dbReference type="EMBL" id="MKGL01000984">
    <property type="protein sequence ID" value="RNE94997.1"/>
    <property type="molecule type" value="Genomic_DNA"/>
</dbReference>
<gene>
    <name evidence="2" type="ORF">TraAM80_10459</name>
</gene>
<accession>A0A3R7LWM0</accession>
<evidence type="ECO:0000256" key="1">
    <source>
        <dbReference type="SAM" id="MobiDB-lite"/>
    </source>
</evidence>
<reference evidence="2 3" key="1">
    <citation type="journal article" date="2018" name="BMC Genomics">
        <title>Genomic comparison of Trypanosoma conorhini and Trypanosoma rangeli to Trypanosoma cruzi strains of high and low virulence.</title>
        <authorList>
            <person name="Bradwell K.R."/>
            <person name="Koparde V.N."/>
            <person name="Matveyev A.V."/>
            <person name="Serrano M.G."/>
            <person name="Alves J.M."/>
            <person name="Parikh H."/>
            <person name="Huang B."/>
            <person name="Lee V."/>
            <person name="Espinosa-Alvarez O."/>
            <person name="Ortiz P.A."/>
            <person name="Costa-Martins A.G."/>
            <person name="Teixeira M.M."/>
            <person name="Buck G.A."/>
        </authorList>
    </citation>
    <scope>NUCLEOTIDE SEQUENCE [LARGE SCALE GENOMIC DNA]</scope>
    <source>
        <strain evidence="2 3">AM80</strain>
    </source>
</reference>